<comment type="caution">
    <text evidence="2">The sequence shown here is derived from an EMBL/GenBank/DDBJ whole genome shotgun (WGS) entry which is preliminary data.</text>
</comment>
<evidence type="ECO:0000256" key="1">
    <source>
        <dbReference type="SAM" id="MobiDB-lite"/>
    </source>
</evidence>
<accession>A0A6V7UUX9</accession>
<protein>
    <submittedName>
        <fullName evidence="2">Uncharacterized protein</fullName>
    </submittedName>
</protein>
<name>A0A6V7UUX9_MELEN</name>
<proteinExistence type="predicted"/>
<sequence>MNSSENEQICAGGKAVKAEPASDVVDAEPSRQMEVKMEVAEELNENLTNPKRLSKSVRIARKKQKAALALIQANEGNKIGEDRDCASTTMDASTQTGESEVGAATTTTKVDASTQTDKEVKKKRNRGRSKRLPRNLRRLKKRRAEALNQQLVMQTLKGEV</sequence>
<feature type="compositionally biased region" description="Polar residues" evidence="1">
    <location>
        <begin position="86"/>
        <end position="115"/>
    </location>
</feature>
<gene>
    <name evidence="2" type="ORF">MENT_LOCUS16857</name>
</gene>
<evidence type="ECO:0000313" key="2">
    <source>
        <dbReference type="EMBL" id="CAD2164929.1"/>
    </source>
</evidence>
<dbReference type="Proteomes" id="UP000580250">
    <property type="component" value="Unassembled WGS sequence"/>
</dbReference>
<feature type="compositionally biased region" description="Basic residues" evidence="1">
    <location>
        <begin position="121"/>
        <end position="139"/>
    </location>
</feature>
<evidence type="ECO:0000313" key="3">
    <source>
        <dbReference type="Proteomes" id="UP000580250"/>
    </source>
</evidence>
<dbReference type="AlphaFoldDB" id="A0A6V7UUX9"/>
<feature type="region of interest" description="Disordered" evidence="1">
    <location>
        <begin position="82"/>
        <end position="139"/>
    </location>
</feature>
<organism evidence="2 3">
    <name type="scientific">Meloidogyne enterolobii</name>
    <name type="common">Root-knot nematode worm</name>
    <name type="synonym">Meloidogyne mayaguensis</name>
    <dbReference type="NCBI Taxonomy" id="390850"/>
    <lineage>
        <taxon>Eukaryota</taxon>
        <taxon>Metazoa</taxon>
        <taxon>Ecdysozoa</taxon>
        <taxon>Nematoda</taxon>
        <taxon>Chromadorea</taxon>
        <taxon>Rhabditida</taxon>
        <taxon>Tylenchina</taxon>
        <taxon>Tylenchomorpha</taxon>
        <taxon>Tylenchoidea</taxon>
        <taxon>Meloidogynidae</taxon>
        <taxon>Meloidogyninae</taxon>
        <taxon>Meloidogyne</taxon>
    </lineage>
</organism>
<dbReference type="EMBL" id="CAJEWN010000106">
    <property type="protein sequence ID" value="CAD2164929.1"/>
    <property type="molecule type" value="Genomic_DNA"/>
</dbReference>
<reference evidence="2 3" key="1">
    <citation type="submission" date="2020-08" db="EMBL/GenBank/DDBJ databases">
        <authorList>
            <person name="Koutsovoulos G."/>
            <person name="Danchin GJ E."/>
        </authorList>
    </citation>
    <scope>NUCLEOTIDE SEQUENCE [LARGE SCALE GENOMIC DNA]</scope>
</reference>